<keyword evidence="4 11" id="KW-0812">Transmembrane</keyword>
<dbReference type="EMBL" id="JAXAVW010000024">
    <property type="protein sequence ID" value="MDX8034051.1"/>
    <property type="molecule type" value="Genomic_DNA"/>
</dbReference>
<dbReference type="PANTHER" id="PTHR37461">
    <property type="entry name" value="ANTI-SIGMA-K FACTOR RSKA"/>
    <property type="match status" value="1"/>
</dbReference>
<evidence type="ECO:0000259" key="13">
    <source>
        <dbReference type="Pfam" id="PF13490"/>
    </source>
</evidence>
<organism evidence="14 15">
    <name type="scientific">Lentzea miocenica</name>
    <dbReference type="NCBI Taxonomy" id="3095431"/>
    <lineage>
        <taxon>Bacteria</taxon>
        <taxon>Bacillati</taxon>
        <taxon>Actinomycetota</taxon>
        <taxon>Actinomycetes</taxon>
        <taxon>Pseudonocardiales</taxon>
        <taxon>Pseudonocardiaceae</taxon>
        <taxon>Lentzea</taxon>
    </lineage>
</organism>
<comment type="caution">
    <text evidence="14">The sequence shown here is derived from an EMBL/GenBank/DDBJ whole genome shotgun (WGS) entry which is preliminary data.</text>
</comment>
<name>A0ABU4T797_9PSEU</name>
<evidence type="ECO:0000313" key="15">
    <source>
        <dbReference type="Proteomes" id="UP001285521"/>
    </source>
</evidence>
<reference evidence="14 15" key="2">
    <citation type="submission" date="2023-11" db="EMBL/GenBank/DDBJ databases">
        <authorList>
            <person name="Lara A.C."/>
            <person name="Chronakova A."/>
        </authorList>
    </citation>
    <scope>NUCLEOTIDE SEQUENCE [LARGE SCALE GENOMIC DNA]</scope>
    <source>
        <strain evidence="14 15">BCCO 10_0856</strain>
    </source>
</reference>
<comment type="subcellular location">
    <subcellularLocation>
        <location evidence="2">Cell membrane</location>
    </subcellularLocation>
    <subcellularLocation>
        <location evidence="1">Membrane</location>
        <topology evidence="1">Single-pass membrane protein</topology>
    </subcellularLocation>
</comment>
<keyword evidence="8" id="KW-0804">Transcription</keyword>
<dbReference type="Pfam" id="PF10099">
    <property type="entry name" value="RskA_C"/>
    <property type="match status" value="1"/>
</dbReference>
<evidence type="ECO:0000256" key="9">
    <source>
        <dbReference type="ARBA" id="ARBA00029829"/>
    </source>
</evidence>
<dbReference type="InterPro" id="IPR027383">
    <property type="entry name" value="Znf_put"/>
</dbReference>
<reference evidence="14 15" key="1">
    <citation type="submission" date="2023-11" db="EMBL/GenBank/DDBJ databases">
        <title>Lentzea sokolovensis, sp. nov., Lentzea kristufkii, sp. nov., and Lentzea miocenensis, sp. nov., rare actinobacteria from Sokolov Coal Basin, Miocene lacustrine sediment, Czech Republic.</title>
        <authorList>
            <person name="Lara A."/>
            <person name="Kotroba L."/>
            <person name="Nouioui I."/>
            <person name="Neumann-Schaal M."/>
            <person name="Mast Y."/>
            <person name="Chronakova A."/>
        </authorList>
    </citation>
    <scope>NUCLEOTIDE SEQUENCE [LARGE SCALE GENOMIC DNA]</scope>
    <source>
        <strain evidence="14 15">BCCO 10_0856</strain>
    </source>
</reference>
<evidence type="ECO:0000256" key="3">
    <source>
        <dbReference type="ARBA" id="ARBA00022475"/>
    </source>
</evidence>
<keyword evidence="15" id="KW-1185">Reference proteome</keyword>
<dbReference type="InterPro" id="IPR051474">
    <property type="entry name" value="Anti-sigma-K/W_factor"/>
</dbReference>
<proteinExistence type="predicted"/>
<keyword evidence="3" id="KW-1003">Cell membrane</keyword>
<evidence type="ECO:0000313" key="14">
    <source>
        <dbReference type="EMBL" id="MDX8034051.1"/>
    </source>
</evidence>
<evidence type="ECO:0000259" key="12">
    <source>
        <dbReference type="Pfam" id="PF10099"/>
    </source>
</evidence>
<protein>
    <recommendedName>
        <fullName evidence="10">Regulator of SigK</fullName>
    </recommendedName>
    <alternativeName>
        <fullName evidence="9">Sigma-K anti-sigma factor RskA</fullName>
    </alternativeName>
</protein>
<evidence type="ECO:0000256" key="7">
    <source>
        <dbReference type="ARBA" id="ARBA00023136"/>
    </source>
</evidence>
<evidence type="ECO:0000256" key="10">
    <source>
        <dbReference type="ARBA" id="ARBA00030803"/>
    </source>
</evidence>
<feature type="domain" description="Putative zinc-finger" evidence="13">
    <location>
        <begin position="16"/>
        <end position="42"/>
    </location>
</feature>
<keyword evidence="6" id="KW-0805">Transcription regulation</keyword>
<dbReference type="RefSeq" id="WP_319969071.1">
    <property type="nucleotide sequence ID" value="NZ_JAXAVW010000024.1"/>
</dbReference>
<evidence type="ECO:0000256" key="1">
    <source>
        <dbReference type="ARBA" id="ARBA00004167"/>
    </source>
</evidence>
<dbReference type="InterPro" id="IPR018764">
    <property type="entry name" value="RskA_C"/>
</dbReference>
<sequence>MKPGRTRAINPHLLTGAHALGALPDAERIEFEAHLGGCQGCADEMAGLRETTARLGNAVDHVFPSALRPRVLDAVRHVRQVPPASEIGTVFSRRQGFRRAAALISAACVAAAAVAGVHGALTTSSITSVPAAPRTRIGDLLAAPDLRLVTAGDPAGTAAMSSSRDEMLFLAGDLRTLPSDRVYQLWLVDGHGPRSAGTLRPVGGAMSLLVTEIEGVGEAMLTVEPAGGSPGPTSAPVLTISFR</sequence>
<dbReference type="PANTHER" id="PTHR37461:SF1">
    <property type="entry name" value="ANTI-SIGMA-K FACTOR RSKA"/>
    <property type="match status" value="1"/>
</dbReference>
<dbReference type="Pfam" id="PF13490">
    <property type="entry name" value="zf-HC2"/>
    <property type="match status" value="1"/>
</dbReference>
<keyword evidence="5 11" id="KW-1133">Transmembrane helix</keyword>
<evidence type="ECO:0000256" key="8">
    <source>
        <dbReference type="ARBA" id="ARBA00023163"/>
    </source>
</evidence>
<accession>A0ABU4T797</accession>
<evidence type="ECO:0000256" key="2">
    <source>
        <dbReference type="ARBA" id="ARBA00004236"/>
    </source>
</evidence>
<evidence type="ECO:0000256" key="4">
    <source>
        <dbReference type="ARBA" id="ARBA00022692"/>
    </source>
</evidence>
<dbReference type="Gene3D" id="1.10.10.1320">
    <property type="entry name" value="Anti-sigma factor, zinc-finger domain"/>
    <property type="match status" value="1"/>
</dbReference>
<dbReference type="Proteomes" id="UP001285521">
    <property type="component" value="Unassembled WGS sequence"/>
</dbReference>
<evidence type="ECO:0000256" key="6">
    <source>
        <dbReference type="ARBA" id="ARBA00023015"/>
    </source>
</evidence>
<dbReference type="InterPro" id="IPR041916">
    <property type="entry name" value="Anti_sigma_zinc_sf"/>
</dbReference>
<keyword evidence="7 11" id="KW-0472">Membrane</keyword>
<feature type="transmembrane region" description="Helical" evidence="11">
    <location>
        <begin position="100"/>
        <end position="121"/>
    </location>
</feature>
<evidence type="ECO:0000256" key="11">
    <source>
        <dbReference type="SAM" id="Phobius"/>
    </source>
</evidence>
<evidence type="ECO:0000256" key="5">
    <source>
        <dbReference type="ARBA" id="ARBA00022989"/>
    </source>
</evidence>
<feature type="domain" description="Anti-sigma K factor RskA C-terminal" evidence="12">
    <location>
        <begin position="106"/>
        <end position="237"/>
    </location>
</feature>
<gene>
    <name evidence="14" type="ORF">SK803_27860</name>
</gene>